<evidence type="ECO:0000259" key="4">
    <source>
        <dbReference type="Pfam" id="PF04542"/>
    </source>
</evidence>
<keyword evidence="2" id="KW-0731">Sigma factor</keyword>
<dbReference type="Pfam" id="PF04542">
    <property type="entry name" value="Sigma70_r2"/>
    <property type="match status" value="1"/>
</dbReference>
<dbReference type="PANTHER" id="PTHR43133">
    <property type="entry name" value="RNA POLYMERASE ECF-TYPE SIGMA FACTO"/>
    <property type="match status" value="1"/>
</dbReference>
<dbReference type="GO" id="GO:0006352">
    <property type="term" value="P:DNA-templated transcription initiation"/>
    <property type="evidence" value="ECO:0007669"/>
    <property type="project" value="InterPro"/>
</dbReference>
<sequence>MHGTVVVITLGHSHSYMRDEFHFTQQQLELGLKANQRAAFEYFYDLHSPALYGIICKIVPDREKASEILQEAFIEFWQKIRLYDAKSGTIFRWALHIARRIAMERAKDKLPVT</sequence>
<evidence type="ECO:0000313" key="6">
    <source>
        <dbReference type="Proteomes" id="UP001139700"/>
    </source>
</evidence>
<dbReference type="AlphaFoldDB" id="A0A9X1PH66"/>
<evidence type="ECO:0000256" key="1">
    <source>
        <dbReference type="ARBA" id="ARBA00023015"/>
    </source>
</evidence>
<gene>
    <name evidence="5" type="ORF">LXM24_26365</name>
</gene>
<keyword evidence="3" id="KW-0804">Transcription</keyword>
<dbReference type="InterPro" id="IPR013325">
    <property type="entry name" value="RNA_pol_sigma_r2"/>
</dbReference>
<name>A0A9X1PH66_9BACT</name>
<feature type="domain" description="RNA polymerase sigma-70 region 2" evidence="4">
    <location>
        <begin position="44"/>
        <end position="107"/>
    </location>
</feature>
<proteinExistence type="predicted"/>
<dbReference type="RefSeq" id="WP_234616389.1">
    <property type="nucleotide sequence ID" value="NZ_CP098806.1"/>
</dbReference>
<reference evidence="5" key="1">
    <citation type="submission" date="2021-12" db="EMBL/GenBank/DDBJ databases">
        <title>Novel species in genus Dyadobacter.</title>
        <authorList>
            <person name="Ma C."/>
        </authorList>
    </citation>
    <scope>NUCLEOTIDE SEQUENCE</scope>
    <source>
        <strain evidence="5">CY399</strain>
    </source>
</reference>
<dbReference type="SUPFAM" id="SSF88946">
    <property type="entry name" value="Sigma2 domain of RNA polymerase sigma factors"/>
    <property type="match status" value="1"/>
</dbReference>
<dbReference type="EMBL" id="JAJTTA010000008">
    <property type="protein sequence ID" value="MCF0043658.1"/>
    <property type="molecule type" value="Genomic_DNA"/>
</dbReference>
<dbReference type="Gene3D" id="1.10.1740.10">
    <property type="match status" value="1"/>
</dbReference>
<dbReference type="Proteomes" id="UP001139700">
    <property type="component" value="Unassembled WGS sequence"/>
</dbReference>
<keyword evidence="1" id="KW-0805">Transcription regulation</keyword>
<accession>A0A9X1PH66</accession>
<dbReference type="InterPro" id="IPR007627">
    <property type="entry name" value="RNA_pol_sigma70_r2"/>
</dbReference>
<organism evidence="5 6">
    <name type="scientific">Dyadobacter fanqingshengii</name>
    <dbReference type="NCBI Taxonomy" id="2906443"/>
    <lineage>
        <taxon>Bacteria</taxon>
        <taxon>Pseudomonadati</taxon>
        <taxon>Bacteroidota</taxon>
        <taxon>Cytophagia</taxon>
        <taxon>Cytophagales</taxon>
        <taxon>Spirosomataceae</taxon>
        <taxon>Dyadobacter</taxon>
    </lineage>
</organism>
<protein>
    <recommendedName>
        <fullName evidence="4">RNA polymerase sigma-70 region 2 domain-containing protein</fullName>
    </recommendedName>
</protein>
<dbReference type="PANTHER" id="PTHR43133:SF62">
    <property type="entry name" value="RNA POLYMERASE SIGMA FACTOR SIGZ"/>
    <property type="match status" value="1"/>
</dbReference>
<evidence type="ECO:0000256" key="3">
    <source>
        <dbReference type="ARBA" id="ARBA00023163"/>
    </source>
</evidence>
<comment type="caution">
    <text evidence="5">The sequence shown here is derived from an EMBL/GenBank/DDBJ whole genome shotgun (WGS) entry which is preliminary data.</text>
</comment>
<dbReference type="GO" id="GO:0016987">
    <property type="term" value="F:sigma factor activity"/>
    <property type="evidence" value="ECO:0007669"/>
    <property type="project" value="UniProtKB-KW"/>
</dbReference>
<keyword evidence="6" id="KW-1185">Reference proteome</keyword>
<evidence type="ECO:0000313" key="5">
    <source>
        <dbReference type="EMBL" id="MCF0043658.1"/>
    </source>
</evidence>
<evidence type="ECO:0000256" key="2">
    <source>
        <dbReference type="ARBA" id="ARBA00023082"/>
    </source>
</evidence>
<dbReference type="InterPro" id="IPR039425">
    <property type="entry name" value="RNA_pol_sigma-70-like"/>
</dbReference>